<organism evidence="2 3">
    <name type="scientific">Methanospirillum hungatei JF-1 (strain ATCC 27890 / DSM 864 / NBRC 100397 / JF-1)</name>
    <dbReference type="NCBI Taxonomy" id="323259"/>
    <lineage>
        <taxon>Archaea</taxon>
        <taxon>Methanobacteriati</taxon>
        <taxon>Methanobacteriota</taxon>
        <taxon>Stenosarchaea group</taxon>
        <taxon>Methanomicrobia</taxon>
        <taxon>Methanomicrobiales</taxon>
        <taxon>Methanospirillaceae</taxon>
        <taxon>Methanospirillum</taxon>
    </lineage>
</organism>
<feature type="transmembrane region" description="Helical" evidence="1">
    <location>
        <begin position="192"/>
        <end position="213"/>
    </location>
</feature>
<dbReference type="EnsemblBacteria" id="ABD42786">
    <property type="protein sequence ID" value="ABD42786"/>
    <property type="gene ID" value="Mhun_3099"/>
</dbReference>
<name>Q2FUN5_METHJ</name>
<dbReference type="EMBL" id="CP000254">
    <property type="protein sequence ID" value="ABD42786.1"/>
    <property type="molecule type" value="Genomic_DNA"/>
</dbReference>
<dbReference type="OrthoDB" id="148255at2157"/>
<accession>Q2FUN5</accession>
<evidence type="ECO:0000313" key="2">
    <source>
        <dbReference type="EMBL" id="ABD42786.1"/>
    </source>
</evidence>
<keyword evidence="1" id="KW-0812">Transmembrane</keyword>
<dbReference type="Pfam" id="PF19510">
    <property type="entry name" value="DUF6044"/>
    <property type="match status" value="2"/>
</dbReference>
<feature type="transmembrane region" description="Helical" evidence="1">
    <location>
        <begin position="317"/>
        <end position="336"/>
    </location>
</feature>
<dbReference type="InParanoid" id="Q2FUN5"/>
<dbReference type="Proteomes" id="UP000001941">
    <property type="component" value="Chromosome"/>
</dbReference>
<proteinExistence type="predicted"/>
<reference evidence="3" key="1">
    <citation type="journal article" date="2016" name="Stand. Genomic Sci.">
        <title>Complete genome sequence of Methanospirillum hungatei type strain JF1.</title>
        <authorList>
            <person name="Gunsalus R.P."/>
            <person name="Cook L.E."/>
            <person name="Crable B."/>
            <person name="Rohlin L."/>
            <person name="McDonald E."/>
            <person name="Mouttaki H."/>
            <person name="Sieber J.R."/>
            <person name="Poweleit N."/>
            <person name="Zhou H."/>
            <person name="Lapidus A.L."/>
            <person name="Daligault H.E."/>
            <person name="Land M."/>
            <person name="Gilna P."/>
            <person name="Ivanova N."/>
            <person name="Kyrpides N."/>
            <person name="Culley D.E."/>
            <person name="McInerney M.J."/>
        </authorList>
    </citation>
    <scope>NUCLEOTIDE SEQUENCE [LARGE SCALE GENOMIC DNA]</scope>
    <source>
        <strain evidence="3">ATCC 27890 / DSM 864 / NBRC 100397 / JF-1</strain>
    </source>
</reference>
<keyword evidence="3" id="KW-1185">Reference proteome</keyword>
<feature type="transmembrane region" description="Helical" evidence="1">
    <location>
        <begin position="342"/>
        <end position="361"/>
    </location>
</feature>
<dbReference type="STRING" id="323259.Mhun_3099"/>
<gene>
    <name evidence="2" type="ordered locus">Mhun_3099</name>
</gene>
<dbReference type="InterPro" id="IPR046107">
    <property type="entry name" value="DUF6044"/>
</dbReference>
<sequence length="636" mass="72930">MTGSETSYVQYLHKIIHSSRLPFLLGLIIVLLYIAPVLIQWEDAPVLNHDCLDSNVVWYLILGQSGKLFGSYDGTIEQIMGGISRNSFPSEFNVVTLLFTFFEPITAYFLNFSIIHLIAFIGMFFFLREFYPGGKEYRYLIPGVSCAFALLPFYPPAGLSIAGLPLMLYGFFSLIRDGWRLWSLLPLILYSFYSSGVFTGYFLLPILFLYCVLISVYQRKVLWRGIYAIFFAGLLFLICDYRLFWEMFLNNSSISHRVEFSSIGLPFIDTFQTGYGMLSSGQYHAESLHQLIVPVLWVSLALMVIHQLGKKRDINRYIIYFGTLLSGGLILSHLTSRVNGDLITLFLWSSIIFFLFLLLGLHLKGVSKGKFLTIEWIIVGLTTLVFLFSFIYQVSTLDLFLFIKSQFFVLNALQMRFYTLLPVIWYLIFGICSIYILERSKKLKIFVYGVILIQIIFLFSFQGGTYQTGGYGNLQDGQYSFNEFYSPDVFESIRDEIGINQSSYRVGSIGIHPAISQYNGFYTVDGYFANYLLQYKHQFREIIAPELNKSERWRVYFDGWGSRAYIFSSELDGTSYSKGNGIVLQDLDLNITAFKNLGGKYIFSAVEIDPVVKGLSLEGVYSSEKSPWEIRVYSVQ</sequence>
<keyword evidence="1" id="KW-0472">Membrane</keyword>
<dbReference type="RefSeq" id="WP_011450037.1">
    <property type="nucleotide sequence ID" value="NC_007796.1"/>
</dbReference>
<keyword evidence="1" id="KW-1133">Transmembrane helix</keyword>
<feature type="transmembrane region" description="Helical" evidence="1">
    <location>
        <begin position="287"/>
        <end position="305"/>
    </location>
</feature>
<protein>
    <submittedName>
        <fullName evidence="2">Uncharacterized protein</fullName>
    </submittedName>
</protein>
<feature type="transmembrane region" description="Helical" evidence="1">
    <location>
        <begin position="21"/>
        <end position="39"/>
    </location>
</feature>
<dbReference type="HOGENOM" id="CLU_035900_0_0_2"/>
<evidence type="ECO:0000313" key="3">
    <source>
        <dbReference type="Proteomes" id="UP000001941"/>
    </source>
</evidence>
<evidence type="ECO:0000256" key="1">
    <source>
        <dbReference type="SAM" id="Phobius"/>
    </source>
</evidence>
<dbReference type="GeneID" id="3921988"/>
<feature type="transmembrane region" description="Helical" evidence="1">
    <location>
        <begin position="373"/>
        <end position="395"/>
    </location>
</feature>
<dbReference type="AlphaFoldDB" id="Q2FUN5"/>
<feature type="transmembrane region" description="Helical" evidence="1">
    <location>
        <begin position="415"/>
        <end position="436"/>
    </location>
</feature>
<feature type="transmembrane region" description="Helical" evidence="1">
    <location>
        <begin position="139"/>
        <end position="172"/>
    </location>
</feature>
<feature type="transmembrane region" description="Helical" evidence="1">
    <location>
        <begin position="105"/>
        <end position="127"/>
    </location>
</feature>
<feature type="transmembrane region" description="Helical" evidence="1">
    <location>
        <begin position="225"/>
        <end position="244"/>
    </location>
</feature>
<feature type="transmembrane region" description="Helical" evidence="1">
    <location>
        <begin position="443"/>
        <end position="461"/>
    </location>
</feature>
<dbReference type="KEGG" id="mhu:Mhun_3099"/>